<dbReference type="RefSeq" id="XP_008074890.1">
    <property type="nucleotide sequence ID" value="XM_008076699.1"/>
</dbReference>
<dbReference type="InParanoid" id="L2GTE1"/>
<dbReference type="HOGENOM" id="CLU_2279577_0_0_1"/>
<evidence type="ECO:0000313" key="1">
    <source>
        <dbReference type="EMBL" id="ELA46652.1"/>
    </source>
</evidence>
<protein>
    <submittedName>
        <fullName evidence="1">Uncharacterized protein</fullName>
    </submittedName>
</protein>
<dbReference type="AlphaFoldDB" id="L2GTE1"/>
<name>L2GTE1_VAVCU</name>
<dbReference type="GeneID" id="19879747"/>
<dbReference type="Proteomes" id="UP000011081">
    <property type="component" value="Unassembled WGS sequence"/>
</dbReference>
<accession>L2GTE1</accession>
<keyword evidence="2" id="KW-1185">Reference proteome</keyword>
<organism evidence="1 2">
    <name type="scientific">Vavraia culicis (isolate floridensis)</name>
    <name type="common">Microsporidian parasite</name>
    <dbReference type="NCBI Taxonomy" id="948595"/>
    <lineage>
        <taxon>Eukaryota</taxon>
        <taxon>Fungi</taxon>
        <taxon>Fungi incertae sedis</taxon>
        <taxon>Microsporidia</taxon>
        <taxon>Pleistophoridae</taxon>
        <taxon>Vavraia</taxon>
    </lineage>
</organism>
<gene>
    <name evidence="1" type="ORF">VCUG_01878</name>
</gene>
<reference evidence="2" key="1">
    <citation type="submission" date="2011-03" db="EMBL/GenBank/DDBJ databases">
        <title>The genome sequence of Vavraia culicis strain floridensis.</title>
        <authorList>
            <consortium name="The Broad Institute Genome Sequencing Platform"/>
            <person name="Cuomo C."/>
            <person name="Becnel J."/>
            <person name="Sanscrainte N."/>
            <person name="Young S.K."/>
            <person name="Zeng Q."/>
            <person name="Gargeya S."/>
            <person name="Fitzgerald M."/>
            <person name="Haas B."/>
            <person name="Abouelleil A."/>
            <person name="Alvarado L."/>
            <person name="Arachchi H.M."/>
            <person name="Berlin A."/>
            <person name="Chapman S.B."/>
            <person name="Gearin G."/>
            <person name="Goldberg J."/>
            <person name="Griggs A."/>
            <person name="Gujja S."/>
            <person name="Hansen M."/>
            <person name="Heiman D."/>
            <person name="Howarth C."/>
            <person name="Larimer J."/>
            <person name="Lui A."/>
            <person name="MacDonald P.J.P."/>
            <person name="McCowen C."/>
            <person name="Montmayeur A."/>
            <person name="Murphy C."/>
            <person name="Neiman D."/>
            <person name="Pearson M."/>
            <person name="Priest M."/>
            <person name="Roberts A."/>
            <person name="Saif S."/>
            <person name="Shea T."/>
            <person name="Sisk P."/>
            <person name="Stolte C."/>
            <person name="Sykes S."/>
            <person name="Wortman J."/>
            <person name="Nusbaum C."/>
            <person name="Birren B."/>
        </authorList>
    </citation>
    <scope>NUCLEOTIDE SEQUENCE [LARGE SCALE GENOMIC DNA]</scope>
    <source>
        <strain evidence="2">floridensis</strain>
    </source>
</reference>
<sequence>MTFKIFPFHCKKINVSCSTVILAKKHNVGGNIWIARWNKILHHIEVSYHLNHLKCFSDQNCHQKFSIYTSESCFSKNCYIRNSHLPCDGKEHFGGWMWGYWL</sequence>
<evidence type="ECO:0000313" key="2">
    <source>
        <dbReference type="Proteomes" id="UP000011081"/>
    </source>
</evidence>
<dbReference type="EMBL" id="GL877437">
    <property type="protein sequence ID" value="ELA46652.1"/>
    <property type="molecule type" value="Genomic_DNA"/>
</dbReference>
<proteinExistence type="predicted"/>
<dbReference type="VEuPathDB" id="MicrosporidiaDB:VCUG_01878"/>